<dbReference type="FunFam" id="3.30.70.270:FF:000020">
    <property type="entry name" value="Transposon Tf2-6 polyprotein-like Protein"/>
    <property type="match status" value="1"/>
</dbReference>
<dbReference type="InterPro" id="IPR043502">
    <property type="entry name" value="DNA/RNA_pol_sf"/>
</dbReference>
<accession>A0AAF0ZG22</accession>
<protein>
    <recommendedName>
        <fullName evidence="1">Reverse transcriptase/retrotransposon-derived protein RNase H-like domain-containing protein</fullName>
    </recommendedName>
</protein>
<dbReference type="Proteomes" id="UP001234989">
    <property type="component" value="Chromosome 7"/>
</dbReference>
<evidence type="ECO:0000313" key="2">
    <source>
        <dbReference type="EMBL" id="WMV37983.1"/>
    </source>
</evidence>
<feature type="domain" description="Reverse transcriptase/retrotransposon-derived protein RNase H-like" evidence="1">
    <location>
        <begin position="35"/>
        <end position="109"/>
    </location>
</feature>
<evidence type="ECO:0000313" key="3">
    <source>
        <dbReference type="Proteomes" id="UP001234989"/>
    </source>
</evidence>
<dbReference type="InterPro" id="IPR041577">
    <property type="entry name" value="RT_RNaseH_2"/>
</dbReference>
<dbReference type="Gene3D" id="3.30.70.270">
    <property type="match status" value="1"/>
</dbReference>
<dbReference type="SUPFAM" id="SSF56672">
    <property type="entry name" value="DNA/RNA polymerases"/>
    <property type="match status" value="1"/>
</dbReference>
<dbReference type="Pfam" id="PF17919">
    <property type="entry name" value="RT_RNaseH_2"/>
    <property type="match status" value="1"/>
</dbReference>
<dbReference type="PANTHER" id="PTHR34072:SF59">
    <property type="entry name" value="CCHC-TYPE INTEGRASE"/>
    <property type="match status" value="1"/>
</dbReference>
<sequence>SFLVLAGYYKRFVKGFSSISYPLTKLTQKKGKFQWSDECEKSFVELKTRLTKTYVLTIPEGSDGYLIYCDASRVGLDFVLMQRGKVISYASRQLKVHEKKYPNHDLELVKELNLRQMIWLEFLKDYDMNVLYHPSKANVVVDALS</sequence>
<name>A0AAF0ZG22_SOLVR</name>
<dbReference type="PANTHER" id="PTHR34072">
    <property type="entry name" value="ENZYMATIC POLYPROTEIN-RELATED"/>
    <property type="match status" value="1"/>
</dbReference>
<evidence type="ECO:0000259" key="1">
    <source>
        <dbReference type="Pfam" id="PF17919"/>
    </source>
</evidence>
<feature type="non-terminal residue" evidence="2">
    <location>
        <position position="145"/>
    </location>
</feature>
<dbReference type="AlphaFoldDB" id="A0AAF0ZG22"/>
<dbReference type="InterPro" id="IPR043128">
    <property type="entry name" value="Rev_trsase/Diguanyl_cyclase"/>
</dbReference>
<proteinExistence type="predicted"/>
<keyword evidence="3" id="KW-1185">Reference proteome</keyword>
<reference evidence="2" key="1">
    <citation type="submission" date="2023-08" db="EMBL/GenBank/DDBJ databases">
        <title>A de novo genome assembly of Solanum verrucosum Schlechtendal, a Mexican diploid species geographically isolated from the other diploid A-genome species in potato relatives.</title>
        <authorList>
            <person name="Hosaka K."/>
        </authorList>
    </citation>
    <scope>NUCLEOTIDE SEQUENCE</scope>
    <source>
        <tissue evidence="2">Young leaves</tissue>
    </source>
</reference>
<dbReference type="EMBL" id="CP133618">
    <property type="protein sequence ID" value="WMV37983.1"/>
    <property type="molecule type" value="Genomic_DNA"/>
</dbReference>
<organism evidence="2 3">
    <name type="scientific">Solanum verrucosum</name>
    <dbReference type="NCBI Taxonomy" id="315347"/>
    <lineage>
        <taxon>Eukaryota</taxon>
        <taxon>Viridiplantae</taxon>
        <taxon>Streptophyta</taxon>
        <taxon>Embryophyta</taxon>
        <taxon>Tracheophyta</taxon>
        <taxon>Spermatophyta</taxon>
        <taxon>Magnoliopsida</taxon>
        <taxon>eudicotyledons</taxon>
        <taxon>Gunneridae</taxon>
        <taxon>Pentapetalae</taxon>
        <taxon>asterids</taxon>
        <taxon>lamiids</taxon>
        <taxon>Solanales</taxon>
        <taxon>Solanaceae</taxon>
        <taxon>Solanoideae</taxon>
        <taxon>Solaneae</taxon>
        <taxon>Solanum</taxon>
    </lineage>
</organism>
<feature type="non-terminal residue" evidence="2">
    <location>
        <position position="1"/>
    </location>
</feature>
<gene>
    <name evidence="2" type="ORF">MTR67_031368</name>
</gene>